<gene>
    <name evidence="2" type="ORF">CLV56_1150</name>
</gene>
<dbReference type="PROSITE" id="PS51725">
    <property type="entry name" value="ABM"/>
    <property type="match status" value="1"/>
</dbReference>
<dbReference type="InterPro" id="IPR007138">
    <property type="entry name" value="ABM_dom"/>
</dbReference>
<sequence length="108" mass="11609">MAAHNLLIMTFANIGTLGTHPGRRDELVGMLTRRSADLAEAGCLLYEVGVNDEEPDMVYVAELWTSEEAHRASLQLASVQAAIAEAMPLLSGENGGLRFDVLGSPLRD</sequence>
<evidence type="ECO:0000313" key="2">
    <source>
        <dbReference type="EMBL" id="PJJ56932.1"/>
    </source>
</evidence>
<dbReference type="GO" id="GO:0004497">
    <property type="term" value="F:monooxygenase activity"/>
    <property type="evidence" value="ECO:0007669"/>
    <property type="project" value="UniProtKB-KW"/>
</dbReference>
<dbReference type="InterPro" id="IPR011008">
    <property type="entry name" value="Dimeric_a/b-barrel"/>
</dbReference>
<dbReference type="AlphaFoldDB" id="A0A2M9BG72"/>
<dbReference type="SUPFAM" id="SSF54909">
    <property type="entry name" value="Dimeric alpha+beta barrel"/>
    <property type="match status" value="1"/>
</dbReference>
<evidence type="ECO:0000313" key="3">
    <source>
        <dbReference type="Proteomes" id="UP000230842"/>
    </source>
</evidence>
<accession>A0A2M9BG72</accession>
<dbReference type="Gene3D" id="3.30.70.100">
    <property type="match status" value="1"/>
</dbReference>
<protein>
    <submittedName>
        <fullName evidence="2">Quinol monooxygenase YgiN</fullName>
    </submittedName>
</protein>
<reference evidence="2 3" key="1">
    <citation type="submission" date="2017-11" db="EMBL/GenBank/DDBJ databases">
        <title>Genomic Encyclopedia of Archaeal and Bacterial Type Strains, Phase II (KMG-II): From Individual Species to Whole Genera.</title>
        <authorList>
            <person name="Goeker M."/>
        </authorList>
    </citation>
    <scope>NUCLEOTIDE SEQUENCE [LARGE SCALE GENOMIC DNA]</scope>
    <source>
        <strain evidence="2 3">DSM 27763</strain>
    </source>
</reference>
<keyword evidence="3" id="KW-1185">Reference proteome</keyword>
<evidence type="ECO:0000259" key="1">
    <source>
        <dbReference type="PROSITE" id="PS51725"/>
    </source>
</evidence>
<feature type="domain" description="ABM" evidence="1">
    <location>
        <begin position="11"/>
        <end position="99"/>
    </location>
</feature>
<comment type="caution">
    <text evidence="2">The sequence shown here is derived from an EMBL/GenBank/DDBJ whole genome shotgun (WGS) entry which is preliminary data.</text>
</comment>
<dbReference type="Proteomes" id="UP000230842">
    <property type="component" value="Unassembled WGS sequence"/>
</dbReference>
<organism evidence="2 3">
    <name type="scientific">Mumia flava</name>
    <dbReference type="NCBI Taxonomy" id="1348852"/>
    <lineage>
        <taxon>Bacteria</taxon>
        <taxon>Bacillati</taxon>
        <taxon>Actinomycetota</taxon>
        <taxon>Actinomycetes</taxon>
        <taxon>Propionibacteriales</taxon>
        <taxon>Nocardioidaceae</taxon>
        <taxon>Mumia</taxon>
    </lineage>
</organism>
<dbReference type="EMBL" id="PGEZ01000001">
    <property type="protein sequence ID" value="PJJ56932.1"/>
    <property type="molecule type" value="Genomic_DNA"/>
</dbReference>
<keyword evidence="2" id="KW-0503">Monooxygenase</keyword>
<keyword evidence="2" id="KW-0560">Oxidoreductase</keyword>
<proteinExistence type="predicted"/>
<name>A0A2M9BG72_9ACTN</name>
<dbReference type="Pfam" id="PF03992">
    <property type="entry name" value="ABM"/>
    <property type="match status" value="1"/>
</dbReference>